<accession>A0A1W6YPS3</accession>
<reference evidence="3 4" key="1">
    <citation type="submission" date="2017-05" db="EMBL/GenBank/DDBJ databases">
        <title>Complete and WGS of Bordetella genogroups.</title>
        <authorList>
            <person name="Spilker T."/>
            <person name="LiPuma J."/>
        </authorList>
    </citation>
    <scope>NUCLEOTIDE SEQUENCE [LARGE SCALE GENOMIC DNA]</scope>
    <source>
        <strain evidence="3 4">AU19157</strain>
    </source>
</reference>
<dbReference type="InterPro" id="IPR002347">
    <property type="entry name" value="SDR_fam"/>
</dbReference>
<comment type="similarity">
    <text evidence="1 2">Belongs to the short-chain dehydrogenases/reductases (SDR) family.</text>
</comment>
<evidence type="ECO:0000313" key="4">
    <source>
        <dbReference type="Proteomes" id="UP000194151"/>
    </source>
</evidence>
<dbReference type="SUPFAM" id="SSF51735">
    <property type="entry name" value="NAD(P)-binding Rossmann-fold domains"/>
    <property type="match status" value="1"/>
</dbReference>
<dbReference type="PANTHER" id="PTHR42879:SF2">
    <property type="entry name" value="3-OXOACYL-[ACYL-CARRIER-PROTEIN] REDUCTASE FABG"/>
    <property type="match status" value="1"/>
</dbReference>
<dbReference type="PANTHER" id="PTHR42879">
    <property type="entry name" value="3-OXOACYL-(ACYL-CARRIER-PROTEIN) REDUCTASE"/>
    <property type="match status" value="1"/>
</dbReference>
<evidence type="ECO:0000256" key="1">
    <source>
        <dbReference type="ARBA" id="ARBA00006484"/>
    </source>
</evidence>
<gene>
    <name evidence="3" type="ORF">CAL12_20790</name>
</gene>
<dbReference type="STRING" id="1416806.CAL12_20790"/>
<dbReference type="KEGG" id="bgv:CAL12_20790"/>
<dbReference type="AlphaFoldDB" id="A0A1W6YPS3"/>
<organism evidence="3 4">
    <name type="scientific">Bordetella genomosp. 8</name>
    <dbReference type="NCBI Taxonomy" id="1416806"/>
    <lineage>
        <taxon>Bacteria</taxon>
        <taxon>Pseudomonadati</taxon>
        <taxon>Pseudomonadota</taxon>
        <taxon>Betaproteobacteria</taxon>
        <taxon>Burkholderiales</taxon>
        <taxon>Alcaligenaceae</taxon>
        <taxon>Bordetella</taxon>
    </lineage>
</organism>
<protein>
    <recommendedName>
        <fullName evidence="5">Short-chain dehydrogenase</fullName>
    </recommendedName>
</protein>
<keyword evidence="4" id="KW-1185">Reference proteome</keyword>
<evidence type="ECO:0008006" key="5">
    <source>
        <dbReference type="Google" id="ProtNLM"/>
    </source>
</evidence>
<proteinExistence type="inferred from homology"/>
<dbReference type="InterPro" id="IPR050259">
    <property type="entry name" value="SDR"/>
</dbReference>
<dbReference type="Gene3D" id="3.40.50.720">
    <property type="entry name" value="NAD(P)-binding Rossmann-like Domain"/>
    <property type="match status" value="1"/>
</dbReference>
<dbReference type="Proteomes" id="UP000194151">
    <property type="component" value="Chromosome"/>
</dbReference>
<dbReference type="EMBL" id="CP021108">
    <property type="protein sequence ID" value="ARP83011.1"/>
    <property type="molecule type" value="Genomic_DNA"/>
</dbReference>
<sequence length="282" mass="30231">MQLDHVSAIVTGAAGGIGRALVRALLESGANVLANDIDDARLHGLRDSMASDHHVRLRLLRADLADPGSPPRLLDAAEQAFGRANTLINSSGLGRAIYTRDLLTAPPPVWDIDFSAWQSMFDANTMSPIRLINAAVRRFRVSGWGRIVTITTSLDHMLAHGSGPYGPSKAALEAYTSILARELNGSGVTANVLVPGGTVDTPMVPDIPNLARESLLSPEVMVSPLRWLLSKAADNVTCRRIRANLWDTGLPPEVAYRSASAPAGWWDLAAGQQRRPSQPANQ</sequence>
<name>A0A1W6YPS3_9BORD</name>
<evidence type="ECO:0000256" key="2">
    <source>
        <dbReference type="RuleBase" id="RU000363"/>
    </source>
</evidence>
<dbReference type="PRINTS" id="PR00081">
    <property type="entry name" value="GDHRDH"/>
</dbReference>
<dbReference type="CDD" id="cd05233">
    <property type="entry name" value="SDR_c"/>
    <property type="match status" value="1"/>
</dbReference>
<dbReference type="PRINTS" id="PR00080">
    <property type="entry name" value="SDRFAMILY"/>
</dbReference>
<dbReference type="InterPro" id="IPR036291">
    <property type="entry name" value="NAD(P)-bd_dom_sf"/>
</dbReference>
<evidence type="ECO:0000313" key="3">
    <source>
        <dbReference type="EMBL" id="ARP83011.1"/>
    </source>
</evidence>
<dbReference type="Pfam" id="PF00106">
    <property type="entry name" value="adh_short"/>
    <property type="match status" value="1"/>
</dbReference>